<dbReference type="InterPro" id="IPR017508">
    <property type="entry name" value="HipA_N1"/>
</dbReference>
<proteinExistence type="inferred from homology"/>
<dbReference type="Proteomes" id="UP000322658">
    <property type="component" value="Unassembled WGS sequence"/>
</dbReference>
<keyword evidence="2" id="KW-0808">Transferase</keyword>
<evidence type="ECO:0000259" key="4">
    <source>
        <dbReference type="Pfam" id="PF07804"/>
    </source>
</evidence>
<protein>
    <submittedName>
        <fullName evidence="6">Type II toxin-antitoxin system HipA family toxin</fullName>
    </submittedName>
</protein>
<dbReference type="GO" id="GO:0005829">
    <property type="term" value="C:cytosol"/>
    <property type="evidence" value="ECO:0007669"/>
    <property type="project" value="TreeGrafter"/>
</dbReference>
<dbReference type="EMBL" id="VVXJ01000006">
    <property type="protein sequence ID" value="KAA2377031.1"/>
    <property type="molecule type" value="Genomic_DNA"/>
</dbReference>
<evidence type="ECO:0000259" key="5">
    <source>
        <dbReference type="Pfam" id="PF13657"/>
    </source>
</evidence>
<dbReference type="Pfam" id="PF07804">
    <property type="entry name" value="HipA_C"/>
    <property type="match status" value="1"/>
</dbReference>
<keyword evidence="3" id="KW-0418">Kinase</keyword>
<dbReference type="PANTHER" id="PTHR37419:SF8">
    <property type="entry name" value="TOXIN YJJJ"/>
    <property type="match status" value="1"/>
</dbReference>
<sequence>MNSIKQIEVLLADRLVGRLALTKEGLCAFEYAPDWLGSGFSISPFELPLRSGVFIAKPRPFEGGFGVFDDCLPDGWGLLIVDRYLQQKGINPRALTLLDRLALVGSSGRGALEFRPDHSVVTRQDYADFEKLALEAERILGSDEYRGKGIEEFQDRGGSPGGARPKIFARYEGKEWLVKFRAKRDPQSIGVDEYRYSLLAKECGIEMPDTRLFEGKYFGVERFDRTLQGKLHVVSVAGLIGADYRLPSIDYKHIFQVCAVLTHSVAELWKVYRLMVFNYLIGNKDDHAKNFAFIHRDGDWHFAPAYDLLPSDGINGFRTTSINDSIEPRKEDLLAVAAKAGLNEQETVYEFNRLREILPTK</sequence>
<dbReference type="PANTHER" id="PTHR37419">
    <property type="entry name" value="SERINE/THREONINE-PROTEIN KINASE TOXIN HIPA"/>
    <property type="match status" value="1"/>
</dbReference>
<dbReference type="Pfam" id="PF13657">
    <property type="entry name" value="Couple_hipA"/>
    <property type="match status" value="1"/>
</dbReference>
<dbReference type="AlphaFoldDB" id="A0A5B3GTX4"/>
<comment type="caution">
    <text evidence="6">The sequence shown here is derived from an EMBL/GenBank/DDBJ whole genome shotgun (WGS) entry which is preliminary data.</text>
</comment>
<dbReference type="GO" id="GO:0004674">
    <property type="term" value="F:protein serine/threonine kinase activity"/>
    <property type="evidence" value="ECO:0007669"/>
    <property type="project" value="TreeGrafter"/>
</dbReference>
<accession>A0A5B3GTX4</accession>
<gene>
    <name evidence="6" type="ORF">F2Y07_04430</name>
</gene>
<dbReference type="Gene3D" id="1.10.1070.20">
    <property type="match status" value="1"/>
</dbReference>
<feature type="domain" description="HipA-like C-terminal" evidence="4">
    <location>
        <begin position="159"/>
        <end position="347"/>
    </location>
</feature>
<evidence type="ECO:0000256" key="1">
    <source>
        <dbReference type="ARBA" id="ARBA00010164"/>
    </source>
</evidence>
<dbReference type="InterPro" id="IPR052028">
    <property type="entry name" value="HipA_Ser/Thr_kinase"/>
</dbReference>
<evidence type="ECO:0000313" key="6">
    <source>
        <dbReference type="EMBL" id="KAA2377031.1"/>
    </source>
</evidence>
<evidence type="ECO:0000313" key="7">
    <source>
        <dbReference type="Proteomes" id="UP000322658"/>
    </source>
</evidence>
<evidence type="ECO:0000256" key="2">
    <source>
        <dbReference type="ARBA" id="ARBA00022679"/>
    </source>
</evidence>
<feature type="domain" description="HipA N-terminal subdomain 1" evidence="5">
    <location>
        <begin position="8"/>
        <end position="114"/>
    </location>
</feature>
<evidence type="ECO:0000256" key="3">
    <source>
        <dbReference type="ARBA" id="ARBA00022777"/>
    </source>
</evidence>
<comment type="similarity">
    <text evidence="1">Belongs to the HipA Ser/Thr kinase family.</text>
</comment>
<reference evidence="6 7" key="1">
    <citation type="journal article" date="2019" name="Nat. Med.">
        <title>A library of human gut bacterial isolates paired with longitudinal multiomics data enables mechanistic microbiome research.</title>
        <authorList>
            <person name="Poyet M."/>
            <person name="Groussin M."/>
            <person name="Gibbons S.M."/>
            <person name="Avila-Pacheco J."/>
            <person name="Jiang X."/>
            <person name="Kearney S.M."/>
            <person name="Perrotta A.R."/>
            <person name="Berdy B."/>
            <person name="Zhao S."/>
            <person name="Lieberman T.D."/>
            <person name="Swanson P.K."/>
            <person name="Smith M."/>
            <person name="Roesemann S."/>
            <person name="Alexander J.E."/>
            <person name="Rich S.A."/>
            <person name="Livny J."/>
            <person name="Vlamakis H."/>
            <person name="Clish C."/>
            <person name="Bullock K."/>
            <person name="Deik A."/>
            <person name="Scott J."/>
            <person name="Pierce K.A."/>
            <person name="Xavier R.J."/>
            <person name="Alm E.J."/>
        </authorList>
    </citation>
    <scope>NUCLEOTIDE SEQUENCE [LARGE SCALE GENOMIC DNA]</scope>
    <source>
        <strain evidence="6 7">BIOML-A1</strain>
    </source>
</reference>
<dbReference type="RefSeq" id="WP_118406161.1">
    <property type="nucleotide sequence ID" value="NZ_CATVWL010000009.1"/>
</dbReference>
<name>A0A5B3GTX4_9BACT</name>
<organism evidence="6 7">
    <name type="scientific">Alistipes shahii</name>
    <dbReference type="NCBI Taxonomy" id="328814"/>
    <lineage>
        <taxon>Bacteria</taxon>
        <taxon>Pseudomonadati</taxon>
        <taxon>Bacteroidota</taxon>
        <taxon>Bacteroidia</taxon>
        <taxon>Bacteroidales</taxon>
        <taxon>Rikenellaceae</taxon>
        <taxon>Alistipes</taxon>
    </lineage>
</organism>
<dbReference type="InterPro" id="IPR012893">
    <property type="entry name" value="HipA-like_C"/>
</dbReference>